<keyword evidence="1" id="KW-1133">Transmembrane helix</keyword>
<dbReference type="PANTHER" id="PTHR41324">
    <property type="entry name" value="MEMBRANE PROTEIN-RELATED"/>
    <property type="match status" value="1"/>
</dbReference>
<feature type="transmembrane region" description="Helical" evidence="1">
    <location>
        <begin position="67"/>
        <end position="87"/>
    </location>
</feature>
<dbReference type="InterPro" id="IPR018710">
    <property type="entry name" value="DUF2232"/>
</dbReference>
<comment type="caution">
    <text evidence="2">The sequence shown here is derived from an EMBL/GenBank/DDBJ whole genome shotgun (WGS) entry which is preliminary data.</text>
</comment>
<evidence type="ECO:0000313" key="3">
    <source>
        <dbReference type="Proteomes" id="UP001597362"/>
    </source>
</evidence>
<feature type="transmembrane region" description="Helical" evidence="1">
    <location>
        <begin position="204"/>
        <end position="223"/>
    </location>
</feature>
<keyword evidence="1" id="KW-0812">Transmembrane</keyword>
<proteinExistence type="predicted"/>
<keyword evidence="3" id="KW-1185">Reference proteome</keyword>
<sequence>MKTGLKPVLWSVLALVTLLMLIIPGLNLPALWFVMVPFVVLYATLSPLSFAIHVIPVVAIAGLIGDFSMVFIALFFIVPAIVIGHLYQKGASAGKVIRLAAVTLLAVIMLELLLFKVILNFSLLDEIGMYIRTMFDDLMSQNLLVPQWNSDMTDSFISILMNLLPLSFIMISYMYAVITHFIARRILNKQGMEIAAFPKAKEWRLPRVLVFYFLIVYIAEIFIDPTSSSFIVVALMNLVPLLSYVFTIQAIGLFFFIADQRGWHRAVPLLLTIPLLMFPPLSFIGVLDTAFPIRKAFTKS</sequence>
<feature type="transmembrane region" description="Helical" evidence="1">
    <location>
        <begin position="12"/>
        <end position="32"/>
    </location>
</feature>
<protein>
    <submittedName>
        <fullName evidence="2">DUF2232 domain-containing protein</fullName>
    </submittedName>
</protein>
<organism evidence="2 3">
    <name type="scientific">Paenibacillus yanchengensis</name>
    <dbReference type="NCBI Taxonomy" id="2035833"/>
    <lineage>
        <taxon>Bacteria</taxon>
        <taxon>Bacillati</taxon>
        <taxon>Bacillota</taxon>
        <taxon>Bacilli</taxon>
        <taxon>Bacillales</taxon>
        <taxon>Paenibacillaceae</taxon>
        <taxon>Paenibacillus</taxon>
    </lineage>
</organism>
<feature type="transmembrane region" description="Helical" evidence="1">
    <location>
        <begin position="156"/>
        <end position="183"/>
    </location>
</feature>
<feature type="transmembrane region" description="Helical" evidence="1">
    <location>
        <begin position="269"/>
        <end position="291"/>
    </location>
</feature>
<dbReference type="RefSeq" id="WP_377774593.1">
    <property type="nucleotide sequence ID" value="NZ_JBHUHO010000040.1"/>
</dbReference>
<keyword evidence="1" id="KW-0472">Membrane</keyword>
<gene>
    <name evidence="2" type="ORF">ACFSJH_16990</name>
</gene>
<reference evidence="3" key="1">
    <citation type="journal article" date="2019" name="Int. J. Syst. Evol. Microbiol.">
        <title>The Global Catalogue of Microorganisms (GCM) 10K type strain sequencing project: providing services to taxonomists for standard genome sequencing and annotation.</title>
        <authorList>
            <consortium name="The Broad Institute Genomics Platform"/>
            <consortium name="The Broad Institute Genome Sequencing Center for Infectious Disease"/>
            <person name="Wu L."/>
            <person name="Ma J."/>
        </authorList>
    </citation>
    <scope>NUCLEOTIDE SEQUENCE [LARGE SCALE GENOMIC DNA]</scope>
    <source>
        <strain evidence="3">GH52</strain>
    </source>
</reference>
<dbReference type="EMBL" id="JBHUHO010000040">
    <property type="protein sequence ID" value="MFD2117428.1"/>
    <property type="molecule type" value="Genomic_DNA"/>
</dbReference>
<dbReference type="Pfam" id="PF09991">
    <property type="entry name" value="DUF2232"/>
    <property type="match status" value="1"/>
</dbReference>
<dbReference type="PANTHER" id="PTHR41324:SF1">
    <property type="entry name" value="DUF2232 DOMAIN-CONTAINING PROTEIN"/>
    <property type="match status" value="1"/>
</dbReference>
<name>A0ABW4YP13_9BACL</name>
<feature type="transmembrane region" description="Helical" evidence="1">
    <location>
        <begin position="39"/>
        <end position="61"/>
    </location>
</feature>
<feature type="transmembrane region" description="Helical" evidence="1">
    <location>
        <begin position="229"/>
        <end position="257"/>
    </location>
</feature>
<feature type="transmembrane region" description="Helical" evidence="1">
    <location>
        <begin position="99"/>
        <end position="119"/>
    </location>
</feature>
<evidence type="ECO:0000313" key="2">
    <source>
        <dbReference type="EMBL" id="MFD2117428.1"/>
    </source>
</evidence>
<evidence type="ECO:0000256" key="1">
    <source>
        <dbReference type="SAM" id="Phobius"/>
    </source>
</evidence>
<accession>A0ABW4YP13</accession>
<dbReference type="Proteomes" id="UP001597362">
    <property type="component" value="Unassembled WGS sequence"/>
</dbReference>